<reference evidence="1 2" key="1">
    <citation type="submission" date="2018-09" db="EMBL/GenBank/DDBJ databases">
        <title>Paenibacillus aracenensis nov. sp. isolated from a cave in southern Spain.</title>
        <authorList>
            <person name="Jurado V."/>
            <person name="Gutierrez-Patricio S."/>
            <person name="Gonzalez-Pimentel J.L."/>
            <person name="Miller A.Z."/>
            <person name="Laiz L."/>
            <person name="Saiz-Jimenez C."/>
        </authorList>
    </citation>
    <scope>NUCLEOTIDE SEQUENCE [LARGE SCALE GENOMIC DNA]</scope>
    <source>
        <strain evidence="1 2">DSM 22867</strain>
    </source>
</reference>
<dbReference type="RefSeq" id="WP_119600536.1">
    <property type="nucleotide sequence ID" value="NZ_QXQA01000009.1"/>
</dbReference>
<sequence length="315" mass="34466">MRIVDFHCDALSKLLRDEELTFEGNKPGALDVTYGKLRESGTLLQAFAVYISTSRADEQQIDPILESIDLFYEKVLTLPDMRLVRSAADLEACIADGKTGALLSLEGIKGLQGRESMLRILYRLGVRAAGFTWNDANWSADGVMEPRGGGLTAKGAEFVRACNELGIIIDVSHMSERAFWDTAGLSSKPIIASHSNAQALCAHPRNLTDLQIRAIIECGGLIGITYVPYFVRSDGGATIDDVLAHIDHICSLGGENHLMLGSDFDGIERYVESLTHPGQVEMLREAMLRRFSEPLTERILSGNAVAFLKNNLPAE</sequence>
<dbReference type="PROSITE" id="PS51365">
    <property type="entry name" value="RENAL_DIPEPTIDASE_2"/>
    <property type="match status" value="1"/>
</dbReference>
<dbReference type="Proteomes" id="UP000266482">
    <property type="component" value="Unassembled WGS sequence"/>
</dbReference>
<keyword evidence="2" id="KW-1185">Reference proteome</keyword>
<name>A0A3A1UX35_9BACL</name>
<organism evidence="1 2">
    <name type="scientific">Paenibacillus nanensis</name>
    <dbReference type="NCBI Taxonomy" id="393251"/>
    <lineage>
        <taxon>Bacteria</taxon>
        <taxon>Bacillati</taxon>
        <taxon>Bacillota</taxon>
        <taxon>Bacilli</taxon>
        <taxon>Bacillales</taxon>
        <taxon>Paenibacillaceae</taxon>
        <taxon>Paenibacillus</taxon>
    </lineage>
</organism>
<dbReference type="OrthoDB" id="9804920at2"/>
<dbReference type="Gene3D" id="3.20.20.140">
    <property type="entry name" value="Metal-dependent hydrolases"/>
    <property type="match status" value="1"/>
</dbReference>
<dbReference type="PANTHER" id="PTHR10443:SF12">
    <property type="entry name" value="DIPEPTIDASE"/>
    <property type="match status" value="1"/>
</dbReference>
<dbReference type="SUPFAM" id="SSF51556">
    <property type="entry name" value="Metallo-dependent hydrolases"/>
    <property type="match status" value="1"/>
</dbReference>
<accession>A0A3A1UX35</accession>
<dbReference type="InterPro" id="IPR008257">
    <property type="entry name" value="Pept_M19"/>
</dbReference>
<dbReference type="CDD" id="cd01301">
    <property type="entry name" value="rDP_like"/>
    <property type="match status" value="1"/>
</dbReference>
<dbReference type="PANTHER" id="PTHR10443">
    <property type="entry name" value="MICROSOMAL DIPEPTIDASE"/>
    <property type="match status" value="1"/>
</dbReference>
<proteinExistence type="predicted"/>
<dbReference type="InterPro" id="IPR032466">
    <property type="entry name" value="Metal_Hydrolase"/>
</dbReference>
<evidence type="ECO:0000313" key="1">
    <source>
        <dbReference type="EMBL" id="RIX51752.1"/>
    </source>
</evidence>
<comment type="caution">
    <text evidence="1">The sequence shown here is derived from an EMBL/GenBank/DDBJ whole genome shotgun (WGS) entry which is preliminary data.</text>
</comment>
<dbReference type="Pfam" id="PF01244">
    <property type="entry name" value="Peptidase_M19"/>
    <property type="match status" value="1"/>
</dbReference>
<dbReference type="GO" id="GO:0006508">
    <property type="term" value="P:proteolysis"/>
    <property type="evidence" value="ECO:0007669"/>
    <property type="project" value="InterPro"/>
</dbReference>
<dbReference type="EMBL" id="QXQA01000009">
    <property type="protein sequence ID" value="RIX51752.1"/>
    <property type="molecule type" value="Genomic_DNA"/>
</dbReference>
<protein>
    <submittedName>
        <fullName evidence="1">Membrane dipeptidase</fullName>
    </submittedName>
</protein>
<dbReference type="AlphaFoldDB" id="A0A3A1UX35"/>
<gene>
    <name evidence="1" type="ORF">D3P08_15145</name>
</gene>
<dbReference type="GO" id="GO:0070573">
    <property type="term" value="F:metallodipeptidase activity"/>
    <property type="evidence" value="ECO:0007669"/>
    <property type="project" value="InterPro"/>
</dbReference>
<evidence type="ECO:0000313" key="2">
    <source>
        <dbReference type="Proteomes" id="UP000266482"/>
    </source>
</evidence>